<dbReference type="PANTHER" id="PTHR31891:SF1">
    <property type="entry name" value="FORMAMIDASE C869.04-RELATED"/>
    <property type="match status" value="1"/>
</dbReference>
<protein>
    <submittedName>
        <fullName evidence="1">Acetamidase/formamidase family protein</fullName>
    </submittedName>
</protein>
<dbReference type="Pfam" id="PF03069">
    <property type="entry name" value="FmdA_AmdA"/>
    <property type="match status" value="2"/>
</dbReference>
<evidence type="ECO:0000313" key="2">
    <source>
        <dbReference type="Proteomes" id="UP001498238"/>
    </source>
</evidence>
<dbReference type="Proteomes" id="UP001498238">
    <property type="component" value="Unassembled WGS sequence"/>
</dbReference>
<comment type="caution">
    <text evidence="1">The sequence shown here is derived from an EMBL/GenBank/DDBJ whole genome shotgun (WGS) entry which is preliminary data.</text>
</comment>
<dbReference type="Gene3D" id="2.40.10.120">
    <property type="match status" value="1"/>
</dbReference>
<dbReference type="EMBL" id="BAAAAF010000012">
    <property type="protein sequence ID" value="GAA0036797.1"/>
    <property type="molecule type" value="Genomic_DNA"/>
</dbReference>
<dbReference type="SUPFAM" id="SSF141130">
    <property type="entry name" value="Acetamidase/Formamidase-like"/>
    <property type="match status" value="1"/>
</dbReference>
<organism evidence="1 2">
    <name type="scientific">Brevibacterium metallidurans</name>
    <dbReference type="NCBI Taxonomy" id="1482676"/>
    <lineage>
        <taxon>Bacteria</taxon>
        <taxon>Bacillati</taxon>
        <taxon>Actinomycetota</taxon>
        <taxon>Actinomycetes</taxon>
        <taxon>Micrococcales</taxon>
        <taxon>Brevibacteriaceae</taxon>
        <taxon>Brevibacterium</taxon>
    </lineage>
</organism>
<proteinExistence type="predicted"/>
<dbReference type="RefSeq" id="WP_339393510.1">
    <property type="nucleotide sequence ID" value="NZ_BAAAAF010000012.1"/>
</dbReference>
<dbReference type="Gene3D" id="3.10.28.20">
    <property type="entry name" value="Acetamidase/Formamidase-like domains"/>
    <property type="match status" value="1"/>
</dbReference>
<accession>A0ABN0SQU8</accession>
<name>A0ABN0SQU8_9MICO</name>
<evidence type="ECO:0000313" key="1">
    <source>
        <dbReference type="EMBL" id="GAA0036797.1"/>
    </source>
</evidence>
<dbReference type="InterPro" id="IPR004304">
    <property type="entry name" value="FmdA_AmdA"/>
</dbReference>
<keyword evidence="2" id="KW-1185">Reference proteome</keyword>
<gene>
    <name evidence="1" type="ORF">NCCP602_27580</name>
</gene>
<reference evidence="1 2" key="1">
    <citation type="submission" date="2024-01" db="EMBL/GenBank/DDBJ databases">
        <title>Characterization of antibiotic resistant novel bacterial strains and their environmental applications.</title>
        <authorList>
            <person name="Manzoor S."/>
            <person name="Abbas S."/>
            <person name="Arshad M."/>
            <person name="Ahmed I."/>
        </authorList>
    </citation>
    <scope>NUCLEOTIDE SEQUENCE [LARGE SCALE GENOMIC DNA]</scope>
    <source>
        <strain evidence="1 2">NCCP-602</strain>
    </source>
</reference>
<sequence>MTATTHFLPNSLGKGAFDAGAEPVLRIKPGTGETIGFETDDAVYAQLAERGSLAEVTAQINPITGPVYVEGAAPGDTLAVTIHDIDLIDHGWSVYLPGVGALSARMGEAAMARRIPIRSDEVVLTDTLSVPVRPMIGCIGTAPAQGTGSTIMPSYSFGGNMDLTDAAPGSTVHLPVEVDGALLSIGDLHAIMARGESSFVAIEAQGTAIVSVDLIKNTSPLRAPRIETDREWIFVGLGDPVQDSITAGYEDMFDFLVRDHGWNRDDAYVVMSALAHSELGGPTGSTDPDPLHPMAAVGAVTVHRLPKSVLT</sequence>
<dbReference type="PANTHER" id="PTHR31891">
    <property type="entry name" value="FORMAMIDASE C869.04-RELATED"/>
    <property type="match status" value="1"/>
</dbReference>
<dbReference type="Gene3D" id="2.60.120.580">
    <property type="entry name" value="Acetamidase/Formamidase-like domains"/>
    <property type="match status" value="1"/>
</dbReference>